<organism evidence="2 3">
    <name type="scientific">Amycolatopsis camponoti</name>
    <dbReference type="NCBI Taxonomy" id="2606593"/>
    <lineage>
        <taxon>Bacteria</taxon>
        <taxon>Bacillati</taxon>
        <taxon>Actinomycetota</taxon>
        <taxon>Actinomycetes</taxon>
        <taxon>Pseudonocardiales</taxon>
        <taxon>Pseudonocardiaceae</taxon>
        <taxon>Amycolatopsis</taxon>
    </lineage>
</organism>
<dbReference type="EMBL" id="CABVGP010000001">
    <property type="protein sequence ID" value="VVJ18857.1"/>
    <property type="molecule type" value="Genomic_DNA"/>
</dbReference>
<accession>A0A6I8LSH0</accession>
<evidence type="ECO:0000313" key="2">
    <source>
        <dbReference type="EMBL" id="VVJ18857.1"/>
    </source>
</evidence>
<gene>
    <name evidence="2" type="ORF">AA23TX_03878</name>
</gene>
<evidence type="ECO:0000256" key="1">
    <source>
        <dbReference type="SAM" id="SignalP"/>
    </source>
</evidence>
<proteinExistence type="predicted"/>
<sequence length="204" mass="20951">MAAKIRFLPVLLIAAAAATTISGSTAKPPPTVPSVALLPAEAIPGTPARAEFDVPEAPSTTDKDDGCTAVVRGRLLPGGRVTARGFQTAVPGGQLSELLARTRTDLTAWTAQARRCARVTVDDGDLPTVSTVTLTTPPAVPGAETVSYEQVLSLTGQTTGLRLRTVAIAADDVLLVLRDAGATGLDLDTLAVAAWQHAGPRLGR</sequence>
<reference evidence="2 3" key="1">
    <citation type="submission" date="2019-09" db="EMBL/GenBank/DDBJ databases">
        <authorList>
            <person name="Leyn A S."/>
        </authorList>
    </citation>
    <scope>NUCLEOTIDE SEQUENCE [LARGE SCALE GENOMIC DNA]</scope>
    <source>
        <strain evidence="2">AA231_1</strain>
    </source>
</reference>
<dbReference type="RefSeq" id="WP_155543798.1">
    <property type="nucleotide sequence ID" value="NZ_CABVGP010000001.1"/>
</dbReference>
<evidence type="ECO:0000313" key="3">
    <source>
        <dbReference type="Proteomes" id="UP000399805"/>
    </source>
</evidence>
<dbReference type="AlphaFoldDB" id="A0A6I8LSH0"/>
<dbReference type="Proteomes" id="UP000399805">
    <property type="component" value="Unassembled WGS sequence"/>
</dbReference>
<feature type="chain" id="PRO_5026361751" evidence="1">
    <location>
        <begin position="27"/>
        <end position="204"/>
    </location>
</feature>
<name>A0A6I8LSH0_9PSEU</name>
<keyword evidence="1" id="KW-0732">Signal</keyword>
<feature type="signal peptide" evidence="1">
    <location>
        <begin position="1"/>
        <end position="26"/>
    </location>
</feature>
<protein>
    <submittedName>
        <fullName evidence="2">Uncharacterized protein</fullName>
    </submittedName>
</protein>
<keyword evidence="3" id="KW-1185">Reference proteome</keyword>